<protein>
    <submittedName>
        <fullName evidence="1">Uncharacterized protein</fullName>
    </submittedName>
</protein>
<dbReference type="OrthoDB" id="2357219at2"/>
<evidence type="ECO:0000313" key="2">
    <source>
        <dbReference type="Proteomes" id="UP000254060"/>
    </source>
</evidence>
<proteinExistence type="predicted"/>
<accession>A0A377FTD0</accession>
<dbReference type="EMBL" id="UGGP01000001">
    <property type="protein sequence ID" value="STO07583.1"/>
    <property type="molecule type" value="Genomic_DNA"/>
</dbReference>
<gene>
    <name evidence="1" type="ORF">NCTC13163_00933</name>
</gene>
<sequence length="217" mass="25371">MKNQLNILKDLSKYRSPNEMDSYFEEIIGLLKRDRRALEISRLRKGWFKEFQEEFVPAYIFSLSPYFPEGAKTKIIIGSQNYDFVVLKPDGVEEKYEVSSYIDGEQEVEIAKSLNKDGIWSSRLRSYEQLEQNTAIYMEETKNNIRKKSMKDYTGISLLFSVTTFQFSPVVDTRPEFSVENLISFIRNTTFRAKHIYLIVQDGKDSHTVASKIIKVK</sequence>
<evidence type="ECO:0000313" key="1">
    <source>
        <dbReference type="EMBL" id="STO07583.1"/>
    </source>
</evidence>
<dbReference type="RefSeq" id="WP_029334613.1">
    <property type="nucleotide sequence ID" value="NZ_UGGP01000001.1"/>
</dbReference>
<organism evidence="1 2">
    <name type="scientific">Exiguobacterium aurantiacum</name>
    <dbReference type="NCBI Taxonomy" id="33987"/>
    <lineage>
        <taxon>Bacteria</taxon>
        <taxon>Bacillati</taxon>
        <taxon>Bacillota</taxon>
        <taxon>Bacilli</taxon>
        <taxon>Bacillales</taxon>
        <taxon>Bacillales Family XII. Incertae Sedis</taxon>
        <taxon>Exiguobacterium</taxon>
    </lineage>
</organism>
<dbReference type="Proteomes" id="UP000254060">
    <property type="component" value="Unassembled WGS sequence"/>
</dbReference>
<reference evidence="1 2" key="1">
    <citation type="submission" date="2018-06" db="EMBL/GenBank/DDBJ databases">
        <authorList>
            <consortium name="Pathogen Informatics"/>
            <person name="Doyle S."/>
        </authorList>
    </citation>
    <scope>NUCLEOTIDE SEQUENCE [LARGE SCALE GENOMIC DNA]</scope>
    <source>
        <strain evidence="1 2">NCTC13163</strain>
    </source>
</reference>
<name>A0A377FTD0_9BACL</name>
<dbReference type="AlphaFoldDB" id="A0A377FTD0"/>